<keyword evidence="5" id="KW-0547">Nucleotide-binding</keyword>
<feature type="transmembrane region" description="Helical" evidence="9">
    <location>
        <begin position="186"/>
        <end position="208"/>
    </location>
</feature>
<dbReference type="SUPFAM" id="SSF55874">
    <property type="entry name" value="ATPase domain of HSP90 chaperone/DNA topoisomerase II/histidine kinase"/>
    <property type="match status" value="1"/>
</dbReference>
<dbReference type="InterPro" id="IPR036890">
    <property type="entry name" value="HATPase_C_sf"/>
</dbReference>
<dbReference type="InterPro" id="IPR004358">
    <property type="entry name" value="Sig_transdc_His_kin-like_C"/>
</dbReference>
<dbReference type="InterPro" id="IPR003594">
    <property type="entry name" value="HATPase_dom"/>
</dbReference>
<dbReference type="PANTHER" id="PTHR42878:SF7">
    <property type="entry name" value="SENSOR HISTIDINE KINASE GLRK"/>
    <property type="match status" value="1"/>
</dbReference>
<evidence type="ECO:0000313" key="11">
    <source>
        <dbReference type="EMBL" id="MBB5706112.1"/>
    </source>
</evidence>
<dbReference type="InterPro" id="IPR050351">
    <property type="entry name" value="BphY/WalK/GraS-like"/>
</dbReference>
<dbReference type="SMART" id="SM00388">
    <property type="entry name" value="HisKA"/>
    <property type="match status" value="1"/>
</dbReference>
<dbReference type="GO" id="GO:0000156">
    <property type="term" value="F:phosphorelay response regulator activity"/>
    <property type="evidence" value="ECO:0007669"/>
    <property type="project" value="TreeGrafter"/>
</dbReference>
<feature type="transmembrane region" description="Helical" evidence="9">
    <location>
        <begin position="118"/>
        <end position="140"/>
    </location>
</feature>
<dbReference type="RefSeq" id="WP_221235064.1">
    <property type="nucleotide sequence ID" value="NZ_JACIJH010000003.1"/>
</dbReference>
<accession>A0A7W9B4H7</accession>
<dbReference type="Proteomes" id="UP000537161">
    <property type="component" value="Unassembled WGS sequence"/>
</dbReference>
<dbReference type="GO" id="GO:0005524">
    <property type="term" value="F:ATP binding"/>
    <property type="evidence" value="ECO:0007669"/>
    <property type="project" value="UniProtKB-KW"/>
</dbReference>
<dbReference type="GO" id="GO:0007234">
    <property type="term" value="P:osmosensory signaling via phosphorelay pathway"/>
    <property type="evidence" value="ECO:0007669"/>
    <property type="project" value="TreeGrafter"/>
</dbReference>
<evidence type="ECO:0000256" key="1">
    <source>
        <dbReference type="ARBA" id="ARBA00000085"/>
    </source>
</evidence>
<keyword evidence="4" id="KW-0808">Transferase</keyword>
<keyword evidence="3" id="KW-0597">Phosphoprotein</keyword>
<reference evidence="11 12" key="1">
    <citation type="submission" date="2020-08" db="EMBL/GenBank/DDBJ databases">
        <title>Genomic Encyclopedia of Type Strains, Phase IV (KMG-IV): sequencing the most valuable type-strain genomes for metagenomic binning, comparative biology and taxonomic classification.</title>
        <authorList>
            <person name="Goeker M."/>
        </authorList>
    </citation>
    <scope>NUCLEOTIDE SEQUENCE [LARGE SCALE GENOMIC DNA]</scope>
    <source>
        <strain evidence="11 12">DSM 27163</strain>
    </source>
</reference>
<dbReference type="EC" id="2.7.13.3" evidence="2"/>
<evidence type="ECO:0000313" key="12">
    <source>
        <dbReference type="Proteomes" id="UP000537161"/>
    </source>
</evidence>
<evidence type="ECO:0000256" key="4">
    <source>
        <dbReference type="ARBA" id="ARBA00022679"/>
    </source>
</evidence>
<evidence type="ECO:0000256" key="8">
    <source>
        <dbReference type="ARBA" id="ARBA00023012"/>
    </source>
</evidence>
<dbReference type="CDD" id="cd00075">
    <property type="entry name" value="HATPase"/>
    <property type="match status" value="1"/>
</dbReference>
<dbReference type="Gene3D" id="1.10.287.130">
    <property type="match status" value="1"/>
</dbReference>
<proteinExistence type="predicted"/>
<evidence type="ECO:0000256" key="2">
    <source>
        <dbReference type="ARBA" id="ARBA00012438"/>
    </source>
</evidence>
<dbReference type="CDD" id="cd00082">
    <property type="entry name" value="HisKA"/>
    <property type="match status" value="1"/>
</dbReference>
<evidence type="ECO:0000256" key="6">
    <source>
        <dbReference type="ARBA" id="ARBA00022777"/>
    </source>
</evidence>
<feature type="transmembrane region" description="Helical" evidence="9">
    <location>
        <begin position="60"/>
        <end position="80"/>
    </location>
</feature>
<feature type="transmembrane region" description="Helical" evidence="9">
    <location>
        <begin position="147"/>
        <end position="166"/>
    </location>
</feature>
<feature type="transmembrane region" description="Helical" evidence="9">
    <location>
        <begin position="6"/>
        <end position="28"/>
    </location>
</feature>
<keyword evidence="9" id="KW-0812">Transmembrane</keyword>
<sequence length="479" mass="52680">MMDLETVLIVCFAIAGLQALAWIFVWLAWRHLYELRFLAAGFAAIALGLLLMILRGVEPAVWTVVLANIVIKLGLVLLADGLARFLGQPRRAWLGIPLLALYILSWTVAVAIDPANVAVRIHLSTLFTAVMMSIMILCLARDRTQPALLRWIAIGFLAEYMFASIVQSAIEYVSGAAAGSVLADRHAWYLLQGALFQIAFFACLLFMVSARLSAHLREKNEALSREIAERRRLEAQLSASIETERALRDEQTDFMRIVSHEFRTPLAIIRNSAEMIGLAGDAAPAAVRERIAGIGEALDRLFALIDRFMADDREAGFQPEPIEVGLLLESVRLHFAMTDQDGRLNISIADRGLRLFADPEMLGTAIINLVDNALKYSDRPIEIDAHDDGGGLVIRVRDRGIGIPAEELSRIGRRFFRASNAATRAGTGLGLYSSRKLLAYHDGILRLFGNPDGGTTAEARVPLPDVAGRERRSLEGAMA</sequence>
<keyword evidence="6 11" id="KW-0418">Kinase</keyword>
<name>A0A7W9B4H7_9SPHN</name>
<evidence type="ECO:0000256" key="9">
    <source>
        <dbReference type="SAM" id="Phobius"/>
    </source>
</evidence>
<dbReference type="PANTHER" id="PTHR42878">
    <property type="entry name" value="TWO-COMPONENT HISTIDINE KINASE"/>
    <property type="match status" value="1"/>
</dbReference>
<dbReference type="EMBL" id="JACIJH010000003">
    <property type="protein sequence ID" value="MBB5706112.1"/>
    <property type="molecule type" value="Genomic_DNA"/>
</dbReference>
<dbReference type="PRINTS" id="PR00344">
    <property type="entry name" value="BCTRLSENSOR"/>
</dbReference>
<dbReference type="InterPro" id="IPR036097">
    <property type="entry name" value="HisK_dim/P_sf"/>
</dbReference>
<organism evidence="11 12">
    <name type="scientific">Sphingopyxis panaciterrulae</name>
    <dbReference type="NCBI Taxonomy" id="462372"/>
    <lineage>
        <taxon>Bacteria</taxon>
        <taxon>Pseudomonadati</taxon>
        <taxon>Pseudomonadota</taxon>
        <taxon>Alphaproteobacteria</taxon>
        <taxon>Sphingomonadales</taxon>
        <taxon>Sphingomonadaceae</taxon>
        <taxon>Sphingopyxis</taxon>
    </lineage>
</organism>
<evidence type="ECO:0000259" key="10">
    <source>
        <dbReference type="PROSITE" id="PS50109"/>
    </source>
</evidence>
<comment type="caution">
    <text evidence="11">The sequence shown here is derived from an EMBL/GenBank/DDBJ whole genome shotgun (WGS) entry which is preliminary data.</text>
</comment>
<feature type="domain" description="Histidine kinase" evidence="10">
    <location>
        <begin position="257"/>
        <end position="465"/>
    </location>
</feature>
<evidence type="ECO:0000256" key="3">
    <source>
        <dbReference type="ARBA" id="ARBA00022553"/>
    </source>
</evidence>
<dbReference type="GO" id="GO:0030295">
    <property type="term" value="F:protein kinase activator activity"/>
    <property type="evidence" value="ECO:0007669"/>
    <property type="project" value="TreeGrafter"/>
</dbReference>
<dbReference type="PROSITE" id="PS50109">
    <property type="entry name" value="HIS_KIN"/>
    <property type="match status" value="1"/>
</dbReference>
<dbReference type="InterPro" id="IPR003661">
    <property type="entry name" value="HisK_dim/P_dom"/>
</dbReference>
<dbReference type="Pfam" id="PF02518">
    <property type="entry name" value="HATPase_c"/>
    <property type="match status" value="1"/>
</dbReference>
<keyword evidence="9" id="KW-1133">Transmembrane helix</keyword>
<keyword evidence="12" id="KW-1185">Reference proteome</keyword>
<protein>
    <recommendedName>
        <fullName evidence="2">histidine kinase</fullName>
        <ecNumber evidence="2">2.7.13.3</ecNumber>
    </recommendedName>
</protein>
<keyword evidence="7" id="KW-0067">ATP-binding</keyword>
<evidence type="ECO:0000256" key="5">
    <source>
        <dbReference type="ARBA" id="ARBA00022741"/>
    </source>
</evidence>
<evidence type="ECO:0000256" key="7">
    <source>
        <dbReference type="ARBA" id="ARBA00022840"/>
    </source>
</evidence>
<dbReference type="SUPFAM" id="SSF47384">
    <property type="entry name" value="Homodimeric domain of signal transducing histidine kinase"/>
    <property type="match status" value="1"/>
</dbReference>
<comment type="catalytic activity">
    <reaction evidence="1">
        <text>ATP + protein L-histidine = ADP + protein N-phospho-L-histidine.</text>
        <dbReference type="EC" id="2.7.13.3"/>
    </reaction>
</comment>
<keyword evidence="8" id="KW-0902">Two-component regulatory system</keyword>
<dbReference type="Pfam" id="PF00512">
    <property type="entry name" value="HisKA"/>
    <property type="match status" value="1"/>
</dbReference>
<feature type="transmembrane region" description="Helical" evidence="9">
    <location>
        <begin position="92"/>
        <end position="112"/>
    </location>
</feature>
<feature type="transmembrane region" description="Helical" evidence="9">
    <location>
        <begin position="35"/>
        <end position="54"/>
    </location>
</feature>
<dbReference type="GO" id="GO:0000155">
    <property type="term" value="F:phosphorelay sensor kinase activity"/>
    <property type="evidence" value="ECO:0007669"/>
    <property type="project" value="InterPro"/>
</dbReference>
<keyword evidence="9" id="KW-0472">Membrane</keyword>
<dbReference type="InterPro" id="IPR005467">
    <property type="entry name" value="His_kinase_dom"/>
</dbReference>
<dbReference type="Gene3D" id="3.30.565.10">
    <property type="entry name" value="Histidine kinase-like ATPase, C-terminal domain"/>
    <property type="match status" value="1"/>
</dbReference>
<gene>
    <name evidence="11" type="ORF">FHR21_001456</name>
</gene>
<dbReference type="AlphaFoldDB" id="A0A7W9B4H7"/>
<dbReference type="SMART" id="SM00387">
    <property type="entry name" value="HATPase_c"/>
    <property type="match status" value="1"/>
</dbReference>